<dbReference type="Pfam" id="PF00005">
    <property type="entry name" value="ABC_tran"/>
    <property type="match status" value="1"/>
</dbReference>
<evidence type="ECO:0000256" key="2">
    <source>
        <dbReference type="ARBA" id="ARBA00022741"/>
    </source>
</evidence>
<accession>A0A918XA53</accession>
<dbReference type="InterPro" id="IPR027417">
    <property type="entry name" value="P-loop_NTPase"/>
</dbReference>
<dbReference type="PANTHER" id="PTHR42794:SF2">
    <property type="entry name" value="ABC TRANSPORTER ATP-BINDING PROTEIN"/>
    <property type="match status" value="1"/>
</dbReference>
<reference evidence="5 6" key="1">
    <citation type="journal article" date="2014" name="Int. J. Syst. Evol. Microbiol.">
        <title>Complete genome sequence of Corynebacterium casei LMG S-19264T (=DSM 44701T), isolated from a smear-ripened cheese.</title>
        <authorList>
            <consortium name="US DOE Joint Genome Institute (JGI-PGF)"/>
            <person name="Walter F."/>
            <person name="Albersmeier A."/>
            <person name="Kalinowski J."/>
            <person name="Ruckert C."/>
        </authorList>
    </citation>
    <scope>NUCLEOTIDE SEQUENCE [LARGE SCALE GENOMIC DNA]</scope>
    <source>
        <strain evidence="5 6">KCTC 19473</strain>
    </source>
</reference>
<dbReference type="EMBL" id="BMXL01000004">
    <property type="protein sequence ID" value="GHD20633.1"/>
    <property type="molecule type" value="Genomic_DNA"/>
</dbReference>
<dbReference type="GO" id="GO:0005524">
    <property type="term" value="F:ATP binding"/>
    <property type="evidence" value="ECO:0007669"/>
    <property type="project" value="UniProtKB-KW"/>
</dbReference>
<dbReference type="InterPro" id="IPR003593">
    <property type="entry name" value="AAA+_ATPase"/>
</dbReference>
<evidence type="ECO:0000313" key="6">
    <source>
        <dbReference type="Proteomes" id="UP000654947"/>
    </source>
</evidence>
<dbReference type="FunFam" id="3.40.50.300:FF:000134">
    <property type="entry name" value="Iron-enterobactin ABC transporter ATP-binding protein"/>
    <property type="match status" value="1"/>
</dbReference>
<comment type="caution">
    <text evidence="5">The sequence shown here is derived from an EMBL/GenBank/DDBJ whole genome shotgun (WGS) entry which is preliminary data.</text>
</comment>
<dbReference type="PROSITE" id="PS50893">
    <property type="entry name" value="ABC_TRANSPORTER_2"/>
    <property type="match status" value="1"/>
</dbReference>
<feature type="domain" description="ABC transporter" evidence="4">
    <location>
        <begin position="10"/>
        <end position="242"/>
    </location>
</feature>
<dbReference type="CDD" id="cd03214">
    <property type="entry name" value="ABC_Iron-Siderophores_B12_Hemin"/>
    <property type="match status" value="1"/>
</dbReference>
<dbReference type="RefSeq" id="WP_193517557.1">
    <property type="nucleotide sequence ID" value="NZ_BMXL01000004.1"/>
</dbReference>
<dbReference type="InterPro" id="IPR003439">
    <property type="entry name" value="ABC_transporter-like_ATP-bd"/>
</dbReference>
<evidence type="ECO:0000313" key="5">
    <source>
        <dbReference type="EMBL" id="GHD20633.1"/>
    </source>
</evidence>
<dbReference type="Gene3D" id="3.40.50.300">
    <property type="entry name" value="P-loop containing nucleotide triphosphate hydrolases"/>
    <property type="match status" value="1"/>
</dbReference>
<keyword evidence="1" id="KW-0813">Transport</keyword>
<sequence length="265" mass="28600">MTHLAEGESLTAADVSWSVDGQHILAGVDMQVPTGSFTGLLGPNGSGKSTLLRGLARLGKLDEGVVHIGSDDVHRLPRRALARRLALVEQNSATDIDLRVLDVVLLGRTPHRAALQADSATDRAIAVHQLERVDLAHLAHRRWSTLSGGEQQRVHLARAMTQEPSLLVLDEPTNHLDVGHALQLLAMVQHSGLTVLAALHDLNLAAAFCDHLVVLHQGRVAASGPPEQVFTADLLAEVYGVEADVDLHPRTGRPHLWFHPPMVPH</sequence>
<evidence type="ECO:0000256" key="3">
    <source>
        <dbReference type="ARBA" id="ARBA00022840"/>
    </source>
</evidence>
<protein>
    <submittedName>
        <fullName evidence="5">Histidinol-phosphatase</fullName>
    </submittedName>
</protein>
<name>A0A918XA53_9ACTN</name>
<dbReference type="PANTHER" id="PTHR42794">
    <property type="entry name" value="HEMIN IMPORT ATP-BINDING PROTEIN HMUV"/>
    <property type="match status" value="1"/>
</dbReference>
<dbReference type="SUPFAM" id="SSF52540">
    <property type="entry name" value="P-loop containing nucleoside triphosphate hydrolases"/>
    <property type="match status" value="1"/>
</dbReference>
<proteinExistence type="predicted"/>
<evidence type="ECO:0000256" key="1">
    <source>
        <dbReference type="ARBA" id="ARBA00022448"/>
    </source>
</evidence>
<keyword evidence="3" id="KW-0067">ATP-binding</keyword>
<gene>
    <name evidence="5" type="ORF">GCM10007147_13250</name>
</gene>
<evidence type="ECO:0000259" key="4">
    <source>
        <dbReference type="PROSITE" id="PS50893"/>
    </source>
</evidence>
<dbReference type="AlphaFoldDB" id="A0A918XA53"/>
<dbReference type="SMART" id="SM00382">
    <property type="entry name" value="AAA"/>
    <property type="match status" value="1"/>
</dbReference>
<keyword evidence="6" id="KW-1185">Reference proteome</keyword>
<dbReference type="GO" id="GO:0016887">
    <property type="term" value="F:ATP hydrolysis activity"/>
    <property type="evidence" value="ECO:0007669"/>
    <property type="project" value="InterPro"/>
</dbReference>
<keyword evidence="2" id="KW-0547">Nucleotide-binding</keyword>
<organism evidence="5 6">
    <name type="scientific">Nocardiopsis kunsanensis</name>
    <dbReference type="NCBI Taxonomy" id="141693"/>
    <lineage>
        <taxon>Bacteria</taxon>
        <taxon>Bacillati</taxon>
        <taxon>Actinomycetota</taxon>
        <taxon>Actinomycetes</taxon>
        <taxon>Streptosporangiales</taxon>
        <taxon>Nocardiopsidaceae</taxon>
        <taxon>Nocardiopsis</taxon>
    </lineage>
</organism>
<dbReference type="Proteomes" id="UP000654947">
    <property type="component" value="Unassembled WGS sequence"/>
</dbReference>